<sequence>MTTATLDKEELRELVADALDVELEELTDDAHYVETLGVDSLMGLEILVQLEKRFGVKISEEEFGQITNFGQTFNLLNAKISHV</sequence>
<comment type="caution">
    <text evidence="4">The sequence shown here is derived from an EMBL/GenBank/DDBJ whole genome shotgun (WGS) entry which is preliminary data.</text>
</comment>
<evidence type="ECO:0000313" key="5">
    <source>
        <dbReference type="Proteomes" id="UP001596263"/>
    </source>
</evidence>
<evidence type="ECO:0000313" key="4">
    <source>
        <dbReference type="EMBL" id="MFC5216367.1"/>
    </source>
</evidence>
<keyword evidence="5" id="KW-1185">Reference proteome</keyword>
<dbReference type="InterPro" id="IPR036736">
    <property type="entry name" value="ACP-like_sf"/>
</dbReference>
<dbReference type="Gene3D" id="1.10.1200.10">
    <property type="entry name" value="ACP-like"/>
    <property type="match status" value="1"/>
</dbReference>
<dbReference type="EMBL" id="JBHSKM010000012">
    <property type="protein sequence ID" value="MFC5216367.1"/>
    <property type="molecule type" value="Genomic_DNA"/>
</dbReference>
<evidence type="ECO:0000256" key="1">
    <source>
        <dbReference type="ARBA" id="ARBA00022450"/>
    </source>
</evidence>
<evidence type="ECO:0000256" key="2">
    <source>
        <dbReference type="ARBA" id="ARBA00022553"/>
    </source>
</evidence>
<keyword evidence="1" id="KW-0596">Phosphopantetheine</keyword>
<proteinExistence type="predicted"/>
<dbReference type="InterPro" id="IPR009081">
    <property type="entry name" value="PP-bd_ACP"/>
</dbReference>
<protein>
    <submittedName>
        <fullName evidence="4">Acyl carrier protein</fullName>
    </submittedName>
</protein>
<name>A0ABW0CMA2_STRCD</name>
<accession>A0ABW0CMA2</accession>
<evidence type="ECO:0000259" key="3">
    <source>
        <dbReference type="PROSITE" id="PS50075"/>
    </source>
</evidence>
<dbReference type="SUPFAM" id="SSF47336">
    <property type="entry name" value="ACP-like"/>
    <property type="match status" value="1"/>
</dbReference>
<dbReference type="InterPro" id="IPR006162">
    <property type="entry name" value="Ppantetheine_attach_site"/>
</dbReference>
<gene>
    <name evidence="4" type="ORF">ACFPQ9_21230</name>
</gene>
<organism evidence="4 5">
    <name type="scientific">Streptomyces coerulescens</name>
    <dbReference type="NCBI Taxonomy" id="29304"/>
    <lineage>
        <taxon>Bacteria</taxon>
        <taxon>Bacillati</taxon>
        <taxon>Actinomycetota</taxon>
        <taxon>Actinomycetes</taxon>
        <taxon>Kitasatosporales</taxon>
        <taxon>Streptomycetaceae</taxon>
        <taxon>Streptomyces</taxon>
    </lineage>
</organism>
<feature type="domain" description="Carrier" evidence="3">
    <location>
        <begin position="5"/>
        <end position="80"/>
    </location>
</feature>
<reference evidence="5" key="1">
    <citation type="journal article" date="2019" name="Int. J. Syst. Evol. Microbiol.">
        <title>The Global Catalogue of Microorganisms (GCM) 10K type strain sequencing project: providing services to taxonomists for standard genome sequencing and annotation.</title>
        <authorList>
            <consortium name="The Broad Institute Genomics Platform"/>
            <consortium name="The Broad Institute Genome Sequencing Center for Infectious Disease"/>
            <person name="Wu L."/>
            <person name="Ma J."/>
        </authorList>
    </citation>
    <scope>NUCLEOTIDE SEQUENCE [LARGE SCALE GENOMIC DNA]</scope>
    <source>
        <strain evidence="5">KCTC 42586</strain>
    </source>
</reference>
<dbReference type="PROSITE" id="PS00012">
    <property type="entry name" value="PHOSPHOPANTETHEINE"/>
    <property type="match status" value="1"/>
</dbReference>
<keyword evidence="2" id="KW-0597">Phosphoprotein</keyword>
<dbReference type="PROSITE" id="PS50075">
    <property type="entry name" value="CARRIER"/>
    <property type="match status" value="1"/>
</dbReference>
<dbReference type="Pfam" id="PF00550">
    <property type="entry name" value="PP-binding"/>
    <property type="match status" value="1"/>
</dbReference>
<dbReference type="RefSeq" id="WP_380855201.1">
    <property type="nucleotide sequence ID" value="NZ_JBHSKM010000012.1"/>
</dbReference>
<dbReference type="Proteomes" id="UP001596263">
    <property type="component" value="Unassembled WGS sequence"/>
</dbReference>